<protein>
    <submittedName>
        <fullName evidence="8">Putative TLC domain-containing protein</fullName>
    </submittedName>
</protein>
<feature type="transmembrane region" description="Helical" evidence="6">
    <location>
        <begin position="200"/>
        <end position="218"/>
    </location>
</feature>
<keyword evidence="3 6" id="KW-1133">Transmembrane helix</keyword>
<feature type="transmembrane region" description="Helical" evidence="6">
    <location>
        <begin position="83"/>
        <end position="101"/>
    </location>
</feature>
<keyword evidence="2 5" id="KW-0812">Transmembrane</keyword>
<dbReference type="GO" id="GO:0016020">
    <property type="term" value="C:membrane"/>
    <property type="evidence" value="ECO:0007669"/>
    <property type="project" value="UniProtKB-SubCell"/>
</dbReference>
<evidence type="ECO:0000256" key="6">
    <source>
        <dbReference type="SAM" id="Phobius"/>
    </source>
</evidence>
<name>A0A1R1PXH1_ZANCU</name>
<evidence type="ECO:0000256" key="1">
    <source>
        <dbReference type="ARBA" id="ARBA00004141"/>
    </source>
</evidence>
<dbReference type="PANTHER" id="PTHR13439">
    <property type="entry name" value="CT120 PROTEIN"/>
    <property type="match status" value="1"/>
</dbReference>
<dbReference type="OrthoDB" id="10266980at2759"/>
<dbReference type="Proteomes" id="UP000188320">
    <property type="component" value="Unassembled WGS sequence"/>
</dbReference>
<evidence type="ECO:0000256" key="5">
    <source>
        <dbReference type="PROSITE-ProRule" id="PRU00205"/>
    </source>
</evidence>
<dbReference type="EMBL" id="LSSK01000069">
    <property type="protein sequence ID" value="OMH85623.1"/>
    <property type="molecule type" value="Genomic_DNA"/>
</dbReference>
<keyword evidence="9" id="KW-1185">Reference proteome</keyword>
<feature type="transmembrane region" description="Helical" evidence="6">
    <location>
        <begin position="42"/>
        <end position="63"/>
    </location>
</feature>
<gene>
    <name evidence="8" type="ORF">AX774_g819</name>
</gene>
<feature type="transmembrane region" description="Helical" evidence="6">
    <location>
        <begin position="238"/>
        <end position="260"/>
    </location>
</feature>
<dbReference type="PANTHER" id="PTHR13439:SF0">
    <property type="entry name" value="TOPOISOMERASE I DAMAGE AFFECTED PROTEIN 4"/>
    <property type="match status" value="1"/>
</dbReference>
<dbReference type="AlphaFoldDB" id="A0A1R1PXH1"/>
<dbReference type="PROSITE" id="PS50922">
    <property type="entry name" value="TLC"/>
    <property type="match status" value="1"/>
</dbReference>
<evidence type="ECO:0000256" key="4">
    <source>
        <dbReference type="ARBA" id="ARBA00023136"/>
    </source>
</evidence>
<feature type="domain" description="TLC" evidence="7">
    <location>
        <begin position="74"/>
        <end position="271"/>
    </location>
</feature>
<evidence type="ECO:0000313" key="9">
    <source>
        <dbReference type="Proteomes" id="UP000188320"/>
    </source>
</evidence>
<dbReference type="InterPro" id="IPR006634">
    <property type="entry name" value="TLC-dom"/>
</dbReference>
<evidence type="ECO:0000313" key="8">
    <source>
        <dbReference type="EMBL" id="OMH85623.1"/>
    </source>
</evidence>
<evidence type="ECO:0000256" key="3">
    <source>
        <dbReference type="ARBA" id="ARBA00022989"/>
    </source>
</evidence>
<accession>A0A1R1PXH1</accession>
<evidence type="ECO:0000259" key="7">
    <source>
        <dbReference type="PROSITE" id="PS50922"/>
    </source>
</evidence>
<dbReference type="GO" id="GO:0055088">
    <property type="term" value="P:lipid homeostasis"/>
    <property type="evidence" value="ECO:0007669"/>
    <property type="project" value="TreeGrafter"/>
</dbReference>
<feature type="transmembrane region" description="Helical" evidence="6">
    <location>
        <begin position="165"/>
        <end position="188"/>
    </location>
</feature>
<keyword evidence="4 5" id="KW-0472">Membrane</keyword>
<comment type="subcellular location">
    <subcellularLocation>
        <location evidence="1">Membrane</location>
        <topology evidence="1">Multi-pass membrane protein</topology>
    </subcellularLocation>
</comment>
<comment type="caution">
    <text evidence="8">The sequence shown here is derived from an EMBL/GenBank/DDBJ whole genome shotgun (WGS) entry which is preliminary data.</text>
</comment>
<evidence type="ECO:0000256" key="2">
    <source>
        <dbReference type="ARBA" id="ARBA00022692"/>
    </source>
</evidence>
<dbReference type="GO" id="GO:0005783">
    <property type="term" value="C:endoplasmic reticulum"/>
    <property type="evidence" value="ECO:0007669"/>
    <property type="project" value="TreeGrafter"/>
</dbReference>
<dbReference type="SMART" id="SM00724">
    <property type="entry name" value="TLC"/>
    <property type="match status" value="1"/>
</dbReference>
<dbReference type="InterPro" id="IPR050846">
    <property type="entry name" value="TLCD"/>
</dbReference>
<sequence length="283" mass="32384">MEHSTLMRAFRQVDNYFVNLPGLKGFFEATGYPLLATNWPTILFWTLFFHFVSNSSLILLAIIKRQKIEKIDKKLQMSWRSHVTSQVHALVAVAFSLTALYQNNLADDRVHGFDKLILSATNFSLGYFLWDLHLCIIDFSGQGPQFLAHAVLGALNLVPPYVPNVMYYVPVFLFFEASTIFLNMVWFCDKVGLSGSTFQLVNGVLLAIVFFFVRLVFGTLKMIQFYKDVAIDAENVGIMLYILAHLSITVFWSLNVFWFYKIVQSIIKKCKASVATKDDLKKE</sequence>
<organism evidence="8 9">
    <name type="scientific">Zancudomyces culisetae</name>
    <name type="common">Gut fungus</name>
    <name type="synonym">Smittium culisetae</name>
    <dbReference type="NCBI Taxonomy" id="1213189"/>
    <lineage>
        <taxon>Eukaryota</taxon>
        <taxon>Fungi</taxon>
        <taxon>Fungi incertae sedis</taxon>
        <taxon>Zoopagomycota</taxon>
        <taxon>Kickxellomycotina</taxon>
        <taxon>Harpellomycetes</taxon>
        <taxon>Harpellales</taxon>
        <taxon>Legeriomycetaceae</taxon>
        <taxon>Zancudomyces</taxon>
    </lineage>
</organism>
<reference evidence="9" key="1">
    <citation type="submission" date="2017-01" db="EMBL/GenBank/DDBJ databases">
        <authorList>
            <person name="Wang Y."/>
            <person name="White M."/>
            <person name="Kvist S."/>
            <person name="Moncalvo J.-M."/>
        </authorList>
    </citation>
    <scope>NUCLEOTIDE SEQUENCE [LARGE SCALE GENOMIC DNA]</scope>
    <source>
        <strain evidence="9">COL-18-3</strain>
    </source>
</reference>
<dbReference type="Pfam" id="PF03798">
    <property type="entry name" value="TRAM_LAG1_CLN8"/>
    <property type="match status" value="1"/>
</dbReference>
<proteinExistence type="predicted"/>